<dbReference type="PANTHER" id="PTHR46969">
    <property type="entry name" value="BIFUNCTIONAL PROTEIN HLDE"/>
    <property type="match status" value="1"/>
</dbReference>
<dbReference type="InterPro" id="IPR011611">
    <property type="entry name" value="PfkB_dom"/>
</dbReference>
<dbReference type="GO" id="GO:0033786">
    <property type="term" value="F:heptose-1-phosphate adenylyltransferase activity"/>
    <property type="evidence" value="ECO:0007669"/>
    <property type="project" value="TreeGrafter"/>
</dbReference>
<reference evidence="2" key="1">
    <citation type="journal article" date="2014" name="Front. Microbiol.">
        <title>High frequency of phylogenetically diverse reductive dehalogenase-homologous genes in deep subseafloor sedimentary metagenomes.</title>
        <authorList>
            <person name="Kawai M."/>
            <person name="Futagami T."/>
            <person name="Toyoda A."/>
            <person name="Takaki Y."/>
            <person name="Nishi S."/>
            <person name="Hori S."/>
            <person name="Arai W."/>
            <person name="Tsubouchi T."/>
            <person name="Morono Y."/>
            <person name="Uchiyama I."/>
            <person name="Ito T."/>
            <person name="Fujiyama A."/>
            <person name="Inagaki F."/>
            <person name="Takami H."/>
        </authorList>
    </citation>
    <scope>NUCLEOTIDE SEQUENCE</scope>
    <source>
        <strain evidence="2">Expedition CK06-06</strain>
    </source>
</reference>
<dbReference type="Gene3D" id="3.40.1190.20">
    <property type="match status" value="1"/>
</dbReference>
<accession>X0VZ52</accession>
<dbReference type="Pfam" id="PF00294">
    <property type="entry name" value="PfkB"/>
    <property type="match status" value="1"/>
</dbReference>
<feature type="domain" description="Carbohydrate kinase PfkB" evidence="1">
    <location>
        <begin position="13"/>
        <end position="102"/>
    </location>
</feature>
<dbReference type="EMBL" id="BARS01035239">
    <property type="protein sequence ID" value="GAG16372.1"/>
    <property type="molecule type" value="Genomic_DNA"/>
</dbReference>
<evidence type="ECO:0000313" key="2">
    <source>
        <dbReference type="EMBL" id="GAG16372.1"/>
    </source>
</evidence>
<dbReference type="AlphaFoldDB" id="X0VZ52"/>
<name>X0VZ52_9ZZZZ</name>
<dbReference type="PANTHER" id="PTHR46969:SF1">
    <property type="entry name" value="BIFUNCTIONAL PROTEIN HLDE"/>
    <property type="match status" value="1"/>
</dbReference>
<dbReference type="GO" id="GO:0005829">
    <property type="term" value="C:cytosol"/>
    <property type="evidence" value="ECO:0007669"/>
    <property type="project" value="TreeGrafter"/>
</dbReference>
<dbReference type="InterPro" id="IPR029056">
    <property type="entry name" value="Ribokinase-like"/>
</dbReference>
<gene>
    <name evidence="2" type="ORF">S01H1_54322</name>
</gene>
<comment type="caution">
    <text evidence="2">The sequence shown here is derived from an EMBL/GenBank/DDBJ whole genome shotgun (WGS) entry which is preliminary data.</text>
</comment>
<sequence>YEAAKLSRDASLEAVGDELLSLTEADHLVITRSQDGMTLFTKTRDRFDFPVKFHEVMDVTGAGDTVLAMIAVAYASNLSMHETLSLSNVAASIAIERLGCARVSLSDIASRLLETDAQNKIFDEEHLFVLEQALTDKKLTILGLSTNEGISSDLFHQIQTLAKGNDDERFMVYLTNATPDESFVSLLASLHEIDYIVLQSQSLHHLCESIHPAKVFALENKELIELDHHSTLLNLV</sequence>
<proteinExistence type="predicted"/>
<protein>
    <recommendedName>
        <fullName evidence="1">Carbohydrate kinase PfkB domain-containing protein</fullName>
    </recommendedName>
</protein>
<dbReference type="SUPFAM" id="SSF53613">
    <property type="entry name" value="Ribokinase-like"/>
    <property type="match status" value="1"/>
</dbReference>
<evidence type="ECO:0000259" key="1">
    <source>
        <dbReference type="Pfam" id="PF00294"/>
    </source>
</evidence>
<feature type="non-terminal residue" evidence="2">
    <location>
        <position position="1"/>
    </location>
</feature>
<organism evidence="2">
    <name type="scientific">marine sediment metagenome</name>
    <dbReference type="NCBI Taxonomy" id="412755"/>
    <lineage>
        <taxon>unclassified sequences</taxon>
        <taxon>metagenomes</taxon>
        <taxon>ecological metagenomes</taxon>
    </lineage>
</organism>
<dbReference type="GO" id="GO:0033785">
    <property type="term" value="F:heptose 7-phosphate kinase activity"/>
    <property type="evidence" value="ECO:0007669"/>
    <property type="project" value="TreeGrafter"/>
</dbReference>